<dbReference type="Proteomes" id="UP000763557">
    <property type="component" value="Unassembled WGS sequence"/>
</dbReference>
<evidence type="ECO:0000313" key="2">
    <source>
        <dbReference type="EMBL" id="NRN63837.1"/>
    </source>
</evidence>
<feature type="domain" description="DUF4097" evidence="1">
    <location>
        <begin position="46"/>
        <end position="273"/>
    </location>
</feature>
<name>A0ABX2EXX6_9PSEU</name>
<comment type="caution">
    <text evidence="2">The sequence shown here is derived from an EMBL/GenBank/DDBJ whole genome shotgun (WGS) entry which is preliminary data.</text>
</comment>
<evidence type="ECO:0000259" key="1">
    <source>
        <dbReference type="Pfam" id="PF13349"/>
    </source>
</evidence>
<accession>A0ABX2EXX6</accession>
<dbReference type="InterPro" id="IPR025164">
    <property type="entry name" value="Toastrack_DUF4097"/>
</dbReference>
<protein>
    <recommendedName>
        <fullName evidence="1">DUF4097 domain-containing protein</fullName>
    </recommendedName>
</protein>
<reference evidence="2 3" key="1">
    <citation type="submission" date="2020-01" db="EMBL/GenBank/DDBJ databases">
        <title>Kibdelosporangium persica a novel Actinomycetes from a hot desert in Iran.</title>
        <authorList>
            <person name="Safaei N."/>
            <person name="Zaburannyi N."/>
            <person name="Mueller R."/>
            <person name="Wink J."/>
        </authorList>
    </citation>
    <scope>NUCLEOTIDE SEQUENCE [LARGE SCALE GENOMIC DNA]</scope>
    <source>
        <strain evidence="2 3">4NS15</strain>
    </source>
</reference>
<dbReference type="RefSeq" id="WP_173125037.1">
    <property type="nucleotide sequence ID" value="NZ_CBCSGW010000116.1"/>
</dbReference>
<proteinExistence type="predicted"/>
<keyword evidence="3" id="KW-1185">Reference proteome</keyword>
<dbReference type="Pfam" id="PF13349">
    <property type="entry name" value="DUF4097"/>
    <property type="match status" value="1"/>
</dbReference>
<dbReference type="PROSITE" id="PS51257">
    <property type="entry name" value="PROKAR_LIPOPROTEIN"/>
    <property type="match status" value="1"/>
</dbReference>
<gene>
    <name evidence="2" type="ORF">GC106_10380</name>
</gene>
<sequence length="278" mass="28804">MSRRVVLGVCAIGAGTLLLSGCDGFRMSSQNFSDTTDITQQVASVRIDNGSGAVRIRAGATASVRRTVYYRDDKPGQTHRVDGDTLVLEDCEQRNCSIDYEVTLPTAAKVMGEVGSGEVEVVGMAEVGVRAGSGDVRVRDVPGPVTVNVSSGRAELTGLGQSAVVEASSGDVSVTDVKGDLTVLSRSGEVNAVGVGGRTSVESSSGDVRVDMAVPQSVKVVASSGGIRVTVPRGQLYRADVSTDSGERRISVDTSPQSQYVLNLEASSGDIEVGYRAA</sequence>
<organism evidence="2 3">
    <name type="scientific">Kibdelosporangium persicum</name>
    <dbReference type="NCBI Taxonomy" id="2698649"/>
    <lineage>
        <taxon>Bacteria</taxon>
        <taxon>Bacillati</taxon>
        <taxon>Actinomycetota</taxon>
        <taxon>Actinomycetes</taxon>
        <taxon>Pseudonocardiales</taxon>
        <taxon>Pseudonocardiaceae</taxon>
        <taxon>Kibdelosporangium</taxon>
    </lineage>
</organism>
<evidence type="ECO:0000313" key="3">
    <source>
        <dbReference type="Proteomes" id="UP000763557"/>
    </source>
</evidence>
<dbReference type="EMBL" id="JAAATY010000002">
    <property type="protein sequence ID" value="NRN63837.1"/>
    <property type="molecule type" value="Genomic_DNA"/>
</dbReference>